<evidence type="ECO:0000256" key="10">
    <source>
        <dbReference type="PIRSR" id="PIRSR000485-3"/>
    </source>
</evidence>
<evidence type="ECO:0000256" key="4">
    <source>
        <dbReference type="ARBA" id="ARBA00022676"/>
    </source>
</evidence>
<evidence type="ECO:0000313" key="12">
    <source>
        <dbReference type="EMBL" id="RGU56906.1"/>
    </source>
</evidence>
<evidence type="ECO:0000256" key="8">
    <source>
        <dbReference type="PIRNR" id="PIRNR000485"/>
    </source>
</evidence>
<dbReference type="InterPro" id="IPR000836">
    <property type="entry name" value="PRTase_dom"/>
</dbReference>
<gene>
    <name evidence="12" type="ORF">DWW57_06810</name>
</gene>
<feature type="binding site" evidence="10">
    <location>
        <position position="461"/>
    </location>
    <ligand>
        <name>[4Fe-4S] cluster</name>
        <dbReference type="ChEBI" id="CHEBI:49883"/>
    </ligand>
</feature>
<feature type="binding site" evidence="10">
    <location>
        <position position="380"/>
    </location>
    <ligand>
        <name>[4Fe-4S] cluster</name>
        <dbReference type="ChEBI" id="CHEBI:49883"/>
    </ligand>
</feature>
<dbReference type="GO" id="GO:0046872">
    <property type="term" value="F:metal ion binding"/>
    <property type="evidence" value="ECO:0007669"/>
    <property type="project" value="UniProtKB-KW"/>
</dbReference>
<evidence type="ECO:0000256" key="1">
    <source>
        <dbReference type="ARBA" id="ARBA00005209"/>
    </source>
</evidence>
<dbReference type="PANTHER" id="PTHR11907">
    <property type="entry name" value="AMIDOPHOSPHORIBOSYLTRANSFERASE"/>
    <property type="match status" value="1"/>
</dbReference>
<keyword evidence="5 8" id="KW-0808">Transferase</keyword>
<keyword evidence="9" id="KW-0460">Magnesium</keyword>
<sequence length="472" mass="53256">MSGFFGCVSRKECVADVFYGTDYHSHLGTKKAGMAFYNGEDFVRSIHSIESAYFRNKFEPELGRFIGSYLGIGVISDMESQPITVTSHLGRFAVVTVGRIDNLEEISAQLLKEKIHFAEMSGSAINPTEVVSILINKGETFKEGIENVYRMVKGSCSFLILTDSCIYAARDKFGRTPIIIGKNEFGYVVASESSSFTNLGYNIVRDLGPHEAIRVSKDGITPIIAAGCRKQICSFLWVYYGYPSAYYEEINVEDARYRCGAAMAKRDELTPDFAAGIPDSGVGHAIGYSNEKGIPYKRPFVKYTPTWPRSFMPQNQNMRDLVAKMKLLPNEAFTRDARIVFLDDSIVRGTQLKDNVVKLRECGVKEVHIRIACPPLIYPCCFLNFSTSRSTFDLFARRVIRDLEGTSELTDEILKPYSDPDSEKYKEMVRVMCQHLQLDSLQFQRLDDLVKAIGLPKEQLCTHCWDNSSYME</sequence>
<evidence type="ECO:0000256" key="3">
    <source>
        <dbReference type="ARBA" id="ARBA00011941"/>
    </source>
</evidence>
<comment type="catalytic activity">
    <reaction evidence="8">
        <text>5-phospho-beta-D-ribosylamine + L-glutamate + diphosphate = 5-phospho-alpha-D-ribose 1-diphosphate + L-glutamine + H2O</text>
        <dbReference type="Rhea" id="RHEA:14905"/>
        <dbReference type="ChEBI" id="CHEBI:15377"/>
        <dbReference type="ChEBI" id="CHEBI:29985"/>
        <dbReference type="ChEBI" id="CHEBI:33019"/>
        <dbReference type="ChEBI" id="CHEBI:58017"/>
        <dbReference type="ChEBI" id="CHEBI:58359"/>
        <dbReference type="ChEBI" id="CHEBI:58681"/>
        <dbReference type="EC" id="2.4.2.14"/>
    </reaction>
</comment>
<evidence type="ECO:0000256" key="7">
    <source>
        <dbReference type="ARBA" id="ARBA00022962"/>
    </source>
</evidence>
<organism evidence="12 13">
    <name type="scientific">Odoribacter splanchnicus</name>
    <dbReference type="NCBI Taxonomy" id="28118"/>
    <lineage>
        <taxon>Bacteria</taxon>
        <taxon>Pseudomonadati</taxon>
        <taxon>Bacteroidota</taxon>
        <taxon>Bacteroidia</taxon>
        <taxon>Bacteroidales</taxon>
        <taxon>Odoribacteraceae</taxon>
        <taxon>Odoribacter</taxon>
    </lineage>
</organism>
<dbReference type="InterPro" id="IPR017932">
    <property type="entry name" value="GATase_2_dom"/>
</dbReference>
<comment type="similarity">
    <text evidence="2 8">In the C-terminal section; belongs to the purine/pyrimidine phosphoribosyltransferase family.</text>
</comment>
<evidence type="ECO:0000313" key="13">
    <source>
        <dbReference type="Proteomes" id="UP000284243"/>
    </source>
</evidence>
<dbReference type="EC" id="2.4.2.14" evidence="3 8"/>
<keyword evidence="6 8" id="KW-0658">Purine biosynthesis</keyword>
<dbReference type="InterPro" id="IPR029055">
    <property type="entry name" value="Ntn_hydrolases_N"/>
</dbReference>
<keyword evidence="10" id="KW-0411">Iron-sulfur</keyword>
<keyword evidence="9" id="KW-0479">Metal-binding</keyword>
<dbReference type="SUPFAM" id="SSF53271">
    <property type="entry name" value="PRTase-like"/>
    <property type="match status" value="1"/>
</dbReference>
<comment type="cofactor">
    <cofactor evidence="9">
        <name>Mg(2+)</name>
        <dbReference type="ChEBI" id="CHEBI:18420"/>
    </cofactor>
    <text evidence="9">Binds 1 Mg(2+) ion per subunit.</text>
</comment>
<dbReference type="AlphaFoldDB" id="A0A412TSW5"/>
<dbReference type="GO" id="GO:0004044">
    <property type="term" value="F:amidophosphoribosyltransferase activity"/>
    <property type="evidence" value="ECO:0007669"/>
    <property type="project" value="UniProtKB-EC"/>
</dbReference>
<dbReference type="Gene3D" id="3.60.20.10">
    <property type="entry name" value="Glutamine Phosphoribosylpyrophosphate, subunit 1, domain 1"/>
    <property type="match status" value="1"/>
</dbReference>
<keyword evidence="7" id="KW-0315">Glutamine amidotransferase</keyword>
<dbReference type="Gene3D" id="3.40.50.2020">
    <property type="match status" value="1"/>
</dbReference>
<evidence type="ECO:0000256" key="5">
    <source>
        <dbReference type="ARBA" id="ARBA00022679"/>
    </source>
</evidence>
<dbReference type="CDD" id="cd06223">
    <property type="entry name" value="PRTases_typeI"/>
    <property type="match status" value="1"/>
</dbReference>
<keyword evidence="10" id="KW-0408">Iron</keyword>
<comment type="cofactor">
    <cofactor evidence="10">
        <name>[4Fe-4S] cluster</name>
        <dbReference type="ChEBI" id="CHEBI:49883"/>
    </cofactor>
    <text evidence="10">Binds 1 [4Fe-4S] cluster per subunit.</text>
</comment>
<accession>A0A412TSW5</accession>
<keyword evidence="4 8" id="KW-0328">Glycosyltransferase</keyword>
<feature type="binding site" evidence="9">
    <location>
        <position position="343"/>
    </location>
    <ligand>
        <name>Mg(2+)</name>
        <dbReference type="ChEBI" id="CHEBI:18420"/>
    </ligand>
</feature>
<dbReference type="PIRSF" id="PIRSF000485">
    <property type="entry name" value="Amd_phspho_trans"/>
    <property type="match status" value="1"/>
</dbReference>
<dbReference type="SUPFAM" id="SSF56235">
    <property type="entry name" value="N-terminal nucleophile aminohydrolases (Ntn hydrolases)"/>
    <property type="match status" value="1"/>
</dbReference>
<dbReference type="EMBL" id="QRYC01000007">
    <property type="protein sequence ID" value="RGU56906.1"/>
    <property type="molecule type" value="Genomic_DNA"/>
</dbReference>
<dbReference type="GO" id="GO:0006189">
    <property type="term" value="P:'de novo' IMP biosynthetic process"/>
    <property type="evidence" value="ECO:0007669"/>
    <property type="project" value="UniProtKB-UniPathway"/>
</dbReference>
<feature type="binding site" evidence="9">
    <location>
        <position position="280"/>
    </location>
    <ligand>
        <name>Mg(2+)</name>
        <dbReference type="ChEBI" id="CHEBI:18420"/>
    </ligand>
</feature>
<dbReference type="UniPathway" id="UPA00074">
    <property type="reaction ID" value="UER00124"/>
</dbReference>
<comment type="caution">
    <text evidence="12">The sequence shown here is derived from an EMBL/GenBank/DDBJ whole genome shotgun (WGS) entry which is preliminary data.</text>
</comment>
<evidence type="ECO:0000256" key="2">
    <source>
        <dbReference type="ARBA" id="ARBA00010138"/>
    </source>
</evidence>
<evidence type="ECO:0000256" key="9">
    <source>
        <dbReference type="PIRSR" id="PIRSR000485-2"/>
    </source>
</evidence>
<dbReference type="GO" id="GO:0051536">
    <property type="term" value="F:iron-sulfur cluster binding"/>
    <property type="evidence" value="ECO:0007669"/>
    <property type="project" value="UniProtKB-KW"/>
</dbReference>
<dbReference type="GO" id="GO:0009113">
    <property type="term" value="P:purine nucleobase biosynthetic process"/>
    <property type="evidence" value="ECO:0007669"/>
    <property type="project" value="InterPro"/>
</dbReference>
<dbReference type="Pfam" id="PF13537">
    <property type="entry name" value="GATase_7"/>
    <property type="match status" value="1"/>
</dbReference>
<dbReference type="InterPro" id="IPR029057">
    <property type="entry name" value="PRTase-like"/>
</dbReference>
<feature type="binding site" evidence="10">
    <location>
        <position position="233"/>
    </location>
    <ligand>
        <name>[4Fe-4S] cluster</name>
        <dbReference type="ChEBI" id="CHEBI:49883"/>
    </ligand>
</feature>
<protein>
    <recommendedName>
        <fullName evidence="3 8">Amidophosphoribosyltransferase</fullName>
        <shortName evidence="8">ATase</shortName>
        <ecNumber evidence="3 8">2.4.2.14</ecNumber>
    </recommendedName>
    <alternativeName>
        <fullName evidence="8">Glutamine phosphoribosylpyrophosphate amidotransferase</fullName>
    </alternativeName>
</protein>
<evidence type="ECO:0000256" key="6">
    <source>
        <dbReference type="ARBA" id="ARBA00022755"/>
    </source>
</evidence>
<reference evidence="12 13" key="1">
    <citation type="submission" date="2018-08" db="EMBL/GenBank/DDBJ databases">
        <title>A genome reference for cultivated species of the human gut microbiota.</title>
        <authorList>
            <person name="Zou Y."/>
            <person name="Xue W."/>
            <person name="Luo G."/>
        </authorList>
    </citation>
    <scope>NUCLEOTIDE SEQUENCE [LARGE SCALE GENOMIC DNA]</scope>
    <source>
        <strain evidence="12 13">AF16-14</strain>
    </source>
</reference>
<name>A0A412TSW5_9BACT</name>
<feature type="binding site" evidence="10">
    <location>
        <position position="464"/>
    </location>
    <ligand>
        <name>[4Fe-4S] cluster</name>
        <dbReference type="ChEBI" id="CHEBI:49883"/>
    </ligand>
</feature>
<comment type="pathway">
    <text evidence="1 8">Purine metabolism; IMP biosynthesis via de novo pathway; N(1)-(5-phospho-D-ribosyl)glycinamide from 5-phospho-alpha-D-ribose 1-diphosphate: step 1/2.</text>
</comment>
<dbReference type="RefSeq" id="WP_118160166.1">
    <property type="nucleotide sequence ID" value="NZ_JADNGC010000002.1"/>
</dbReference>
<dbReference type="InterPro" id="IPR005854">
    <property type="entry name" value="PurF"/>
</dbReference>
<dbReference type="Proteomes" id="UP000284243">
    <property type="component" value="Unassembled WGS sequence"/>
</dbReference>
<feature type="binding site" evidence="9">
    <location>
        <position position="344"/>
    </location>
    <ligand>
        <name>Mg(2+)</name>
        <dbReference type="ChEBI" id="CHEBI:18420"/>
    </ligand>
</feature>
<evidence type="ECO:0000259" key="11">
    <source>
        <dbReference type="PROSITE" id="PS51278"/>
    </source>
</evidence>
<feature type="domain" description="Glutamine amidotransferase type-2" evidence="11">
    <location>
        <begin position="1"/>
        <end position="218"/>
    </location>
</feature>
<dbReference type="PROSITE" id="PS51278">
    <property type="entry name" value="GATASE_TYPE_2"/>
    <property type="match status" value="1"/>
</dbReference>
<proteinExistence type="inferred from homology"/>